<feature type="domain" description="Methyl-accepting transducer" evidence="7">
    <location>
        <begin position="316"/>
        <end position="573"/>
    </location>
</feature>
<dbReference type="PANTHER" id="PTHR32089:SF112">
    <property type="entry name" value="LYSOZYME-LIKE PROTEIN-RELATED"/>
    <property type="match status" value="1"/>
</dbReference>
<feature type="region of interest" description="Disordered" evidence="5">
    <location>
        <begin position="1"/>
        <end position="28"/>
    </location>
</feature>
<proteinExistence type="inferred from homology"/>
<dbReference type="GO" id="GO:0007165">
    <property type="term" value="P:signal transduction"/>
    <property type="evidence" value="ECO:0007669"/>
    <property type="project" value="UniProtKB-KW"/>
</dbReference>
<evidence type="ECO:0000256" key="4">
    <source>
        <dbReference type="SAM" id="Coils"/>
    </source>
</evidence>
<keyword evidence="6" id="KW-1133">Transmembrane helix</keyword>
<dbReference type="SUPFAM" id="SSF58104">
    <property type="entry name" value="Methyl-accepting chemotaxis protein (MCP) signaling domain"/>
    <property type="match status" value="1"/>
</dbReference>
<dbReference type="PROSITE" id="PS50111">
    <property type="entry name" value="CHEMOTAXIS_TRANSDUC_2"/>
    <property type="match status" value="1"/>
</dbReference>
<evidence type="ECO:0000256" key="2">
    <source>
        <dbReference type="ARBA" id="ARBA00029447"/>
    </source>
</evidence>
<dbReference type="PROSITE" id="PS50885">
    <property type="entry name" value="HAMP"/>
    <property type="match status" value="1"/>
</dbReference>
<sequence length="588" mass="62529">MCRPCWPRSSRPAAPRRPDPPAASSQREPRVSLSIGNRILLGFAAVVLVIVALGVYAVGQIGEVRNATDIIVTRDLTVMHQLENIREAQRRMSDLRDEATTRYYLRALGREPATKEEPVVTWRRNAATAETALAGAVTTANEYRAQSLSSERAAAWQRISELLVAAGAELRTTRTATERQFEAIAANDVPGIQAAETALDQSGENFVRTMAAAREALNGAITAGQRRVGAIYEESRLSTLAALAVCVVMALVITVLIRRSVVQPLDAVMAFVGKVGSGDLTGRIADSRRDELGRLGGVLNQMVEGLRQLASQNRASTSNLNAAAAEIRASAQEQAASVEEQFAAVQETAATVDEITHAGAQIGKRAQEVIATAQATAQTSSAGLRAVDETAKAMDAIREQSEAVAENIVSLSEKTQAIGEIIATVNDVSERTHLLALNAAIEAAAAGESGRSFAVVASEMKALADQAKEATGQVRAILGDIQRGINASVMLTEEAVKRVAVGKERTDTTHATIEEITARVQESVQTFQQIVASTNQQQLGIEQVMGALQNIRQASQQTAAGTRQVEAAAANLSELASALLALAERYRL</sequence>
<accession>A0A5C4LM25</accession>
<keyword evidence="1 3" id="KW-0807">Transducer</keyword>
<protein>
    <submittedName>
        <fullName evidence="9">Methyl-accepting chemotaxis protein</fullName>
    </submittedName>
</protein>
<dbReference type="EMBL" id="VDDA01000004">
    <property type="protein sequence ID" value="TNC13542.1"/>
    <property type="molecule type" value="Genomic_DNA"/>
</dbReference>
<dbReference type="Pfam" id="PF00015">
    <property type="entry name" value="MCPsignal"/>
    <property type="match status" value="1"/>
</dbReference>
<evidence type="ECO:0000313" key="10">
    <source>
        <dbReference type="Proteomes" id="UP000305267"/>
    </source>
</evidence>
<evidence type="ECO:0000259" key="7">
    <source>
        <dbReference type="PROSITE" id="PS50111"/>
    </source>
</evidence>
<feature type="domain" description="HAMP" evidence="8">
    <location>
        <begin position="259"/>
        <end position="311"/>
    </location>
</feature>
<feature type="transmembrane region" description="Helical" evidence="6">
    <location>
        <begin position="39"/>
        <end position="58"/>
    </location>
</feature>
<keyword evidence="6" id="KW-0472">Membrane</keyword>
<evidence type="ECO:0000313" key="9">
    <source>
        <dbReference type="EMBL" id="TNC13542.1"/>
    </source>
</evidence>
<comment type="similarity">
    <text evidence="2">Belongs to the methyl-accepting chemotaxis (MCP) protein family.</text>
</comment>
<dbReference type="SMART" id="SM00304">
    <property type="entry name" value="HAMP"/>
    <property type="match status" value="2"/>
</dbReference>
<feature type="coiled-coil region" evidence="4">
    <location>
        <begin position="321"/>
        <end position="348"/>
    </location>
</feature>
<dbReference type="Proteomes" id="UP000305267">
    <property type="component" value="Unassembled WGS sequence"/>
</dbReference>
<evidence type="ECO:0000256" key="1">
    <source>
        <dbReference type="ARBA" id="ARBA00023224"/>
    </source>
</evidence>
<dbReference type="AlphaFoldDB" id="A0A5C4LM25"/>
<dbReference type="CDD" id="cd06225">
    <property type="entry name" value="HAMP"/>
    <property type="match status" value="1"/>
</dbReference>
<evidence type="ECO:0000256" key="6">
    <source>
        <dbReference type="SAM" id="Phobius"/>
    </source>
</evidence>
<gene>
    <name evidence="9" type="ORF">FF100_12235</name>
</gene>
<dbReference type="InterPro" id="IPR003660">
    <property type="entry name" value="HAMP_dom"/>
</dbReference>
<evidence type="ECO:0000256" key="3">
    <source>
        <dbReference type="PROSITE-ProRule" id="PRU00284"/>
    </source>
</evidence>
<dbReference type="Pfam" id="PF00672">
    <property type="entry name" value="HAMP"/>
    <property type="match status" value="1"/>
</dbReference>
<dbReference type="OrthoDB" id="2489132at2"/>
<organism evidence="9 10">
    <name type="scientific">Methylobacterium terricola</name>
    <dbReference type="NCBI Taxonomy" id="2583531"/>
    <lineage>
        <taxon>Bacteria</taxon>
        <taxon>Pseudomonadati</taxon>
        <taxon>Pseudomonadota</taxon>
        <taxon>Alphaproteobacteria</taxon>
        <taxon>Hyphomicrobiales</taxon>
        <taxon>Methylobacteriaceae</taxon>
        <taxon>Methylobacterium</taxon>
    </lineage>
</organism>
<name>A0A5C4LM25_9HYPH</name>
<keyword evidence="10" id="KW-1185">Reference proteome</keyword>
<dbReference type="PANTHER" id="PTHR32089">
    <property type="entry name" value="METHYL-ACCEPTING CHEMOTAXIS PROTEIN MCPB"/>
    <property type="match status" value="1"/>
</dbReference>
<evidence type="ECO:0000259" key="8">
    <source>
        <dbReference type="PROSITE" id="PS50885"/>
    </source>
</evidence>
<dbReference type="InterPro" id="IPR004089">
    <property type="entry name" value="MCPsignal_dom"/>
</dbReference>
<keyword evidence="4" id="KW-0175">Coiled coil</keyword>
<dbReference type="SMART" id="SM00283">
    <property type="entry name" value="MA"/>
    <property type="match status" value="1"/>
</dbReference>
<reference evidence="9 10" key="1">
    <citation type="submission" date="2019-06" db="EMBL/GenBank/DDBJ databases">
        <title>Genome of Methylobacterium sp. 17Sr1-39.</title>
        <authorList>
            <person name="Seo T."/>
        </authorList>
    </citation>
    <scope>NUCLEOTIDE SEQUENCE [LARGE SCALE GENOMIC DNA]</scope>
    <source>
        <strain evidence="9 10">17Sr1-39</strain>
    </source>
</reference>
<dbReference type="Gene3D" id="1.10.287.950">
    <property type="entry name" value="Methyl-accepting chemotaxis protein"/>
    <property type="match status" value="1"/>
</dbReference>
<dbReference type="GO" id="GO:0016020">
    <property type="term" value="C:membrane"/>
    <property type="evidence" value="ECO:0007669"/>
    <property type="project" value="InterPro"/>
</dbReference>
<keyword evidence="6" id="KW-0812">Transmembrane</keyword>
<evidence type="ECO:0000256" key="5">
    <source>
        <dbReference type="SAM" id="MobiDB-lite"/>
    </source>
</evidence>
<comment type="caution">
    <text evidence="9">The sequence shown here is derived from an EMBL/GenBank/DDBJ whole genome shotgun (WGS) entry which is preliminary data.</text>
</comment>
<feature type="transmembrane region" description="Helical" evidence="6">
    <location>
        <begin position="237"/>
        <end position="257"/>
    </location>
</feature>